<comment type="caution">
    <text evidence="2">The sequence shown here is derived from an EMBL/GenBank/DDBJ whole genome shotgun (WGS) entry which is preliminary data.</text>
</comment>
<dbReference type="InterPro" id="IPR054465">
    <property type="entry name" value="Integrase_p58-like_C"/>
</dbReference>
<accession>A0AAV7UQA5</accession>
<dbReference type="EMBL" id="JANPWB010000005">
    <property type="protein sequence ID" value="KAJ1190440.1"/>
    <property type="molecule type" value="Genomic_DNA"/>
</dbReference>
<reference evidence="2" key="1">
    <citation type="journal article" date="2022" name="bioRxiv">
        <title>Sequencing and chromosome-scale assembly of the giantPleurodeles waltlgenome.</title>
        <authorList>
            <person name="Brown T."/>
            <person name="Elewa A."/>
            <person name="Iarovenko S."/>
            <person name="Subramanian E."/>
            <person name="Araus A.J."/>
            <person name="Petzold A."/>
            <person name="Susuki M."/>
            <person name="Suzuki K.-i.T."/>
            <person name="Hayashi T."/>
            <person name="Toyoda A."/>
            <person name="Oliveira C."/>
            <person name="Osipova E."/>
            <person name="Leigh N.D."/>
            <person name="Simon A."/>
            <person name="Yun M.H."/>
        </authorList>
    </citation>
    <scope>NUCLEOTIDE SEQUENCE</scope>
    <source>
        <strain evidence="2">20211129_DDA</strain>
        <tissue evidence="2">Liver</tissue>
    </source>
</reference>
<organism evidence="2 3">
    <name type="scientific">Pleurodeles waltl</name>
    <name type="common">Iberian ribbed newt</name>
    <dbReference type="NCBI Taxonomy" id="8319"/>
    <lineage>
        <taxon>Eukaryota</taxon>
        <taxon>Metazoa</taxon>
        <taxon>Chordata</taxon>
        <taxon>Craniata</taxon>
        <taxon>Vertebrata</taxon>
        <taxon>Euteleostomi</taxon>
        <taxon>Amphibia</taxon>
        <taxon>Batrachia</taxon>
        <taxon>Caudata</taxon>
        <taxon>Salamandroidea</taxon>
        <taxon>Salamandridae</taxon>
        <taxon>Pleurodelinae</taxon>
        <taxon>Pleurodeles</taxon>
    </lineage>
</organism>
<dbReference type="Proteomes" id="UP001066276">
    <property type="component" value="Chromosome 3_1"/>
</dbReference>
<evidence type="ECO:0000313" key="3">
    <source>
        <dbReference type="Proteomes" id="UP001066276"/>
    </source>
</evidence>
<evidence type="ECO:0000259" key="1">
    <source>
        <dbReference type="Pfam" id="PF22938"/>
    </source>
</evidence>
<feature type="domain" description="Integrase p58-like C-terminal" evidence="1">
    <location>
        <begin position="81"/>
        <end position="115"/>
    </location>
</feature>
<sequence>MRESWEKPLRESKENVLEYVLGLRSRMAEYMKKAGRNLEASQELMKLCHDQKATITEYHPGQLVWVLKPMAPRALQAKWTGPYPILEKKGEVTYLVDLGTPRNPHRILHVNRLKPHQDRGDMLMLMVTDEGKEEESEPLPDLLSSNAQDGSVEGVVLSPKLTDQQQKDCRQVLEQFASLFSLSPGLTN</sequence>
<dbReference type="Pfam" id="PF22938">
    <property type="entry name" value="Integrase_p58_C"/>
    <property type="match status" value="1"/>
</dbReference>
<protein>
    <recommendedName>
        <fullName evidence="1">Integrase p58-like C-terminal domain-containing protein</fullName>
    </recommendedName>
</protein>
<name>A0AAV7UQA5_PLEWA</name>
<evidence type="ECO:0000313" key="2">
    <source>
        <dbReference type="EMBL" id="KAJ1190440.1"/>
    </source>
</evidence>
<keyword evidence="3" id="KW-1185">Reference proteome</keyword>
<gene>
    <name evidence="2" type="ORF">NDU88_007178</name>
</gene>
<proteinExistence type="predicted"/>
<dbReference type="AlphaFoldDB" id="A0AAV7UQA5"/>